<sequence>MATQVLMPALSPTMEEGTLAKWLVKEGDTVKSGQIIAEIETDKATMEFEAVDEGTVGKLLVAEGTAGVKVNTPIAVLVEEGESADAAPAPAAAPAASPIAAAAPAAASVPAQVAAPVATPVAAVGWPHSDLPEGVATKTMTVREALREAMAEEMRADPNVFLMGEEVGEYQGAYKISQGLLDEFGAKRVVDTPITEHGFAGIAVGASWGGLRPIVEFMTFNFAMQAIDHLINSAAKTLYMSGGQMGSPMVFRGPNGAAARVAAQHSQDYAAWYAAIPGLKVAMPYSAADAKGLLKTAIRDPNPVIFLENEILYGRSFEVPVQEDFTIPFGKASILRAGTDVTVVSFGIGLTYALQAAEELAKEGISAEVINLRTLRPIDYDTVLASVMKTNRCVTVEEGFPVGSIGNHLAATIMQRAFDHLDAPVVNCTGKDVPMPYAANLEKLALTTTAEVVAAVKSVCYR</sequence>
<dbReference type="InterPro" id="IPR003016">
    <property type="entry name" value="2-oxoA_DH_lipoyl-BS"/>
</dbReference>
<organism evidence="12 13">
    <name type="scientific">Paragemmobacter ruber</name>
    <dbReference type="NCBI Taxonomy" id="1985673"/>
    <lineage>
        <taxon>Bacteria</taxon>
        <taxon>Pseudomonadati</taxon>
        <taxon>Pseudomonadota</taxon>
        <taxon>Alphaproteobacteria</taxon>
        <taxon>Rhodobacterales</taxon>
        <taxon>Paracoccaceae</taxon>
        <taxon>Paragemmobacter</taxon>
    </lineage>
</organism>
<dbReference type="RefSeq" id="WP_161767722.1">
    <property type="nucleotide sequence ID" value="NZ_JAAATW010000003.1"/>
</dbReference>
<keyword evidence="7 10" id="KW-0560">Oxidoreductase</keyword>
<evidence type="ECO:0000256" key="7">
    <source>
        <dbReference type="ARBA" id="ARBA00023002"/>
    </source>
</evidence>
<evidence type="ECO:0000256" key="10">
    <source>
        <dbReference type="RuleBase" id="RU364074"/>
    </source>
</evidence>
<dbReference type="NCBIfam" id="NF008854">
    <property type="entry name" value="PRK11892.1"/>
    <property type="match status" value="1"/>
</dbReference>
<reference evidence="13" key="1">
    <citation type="submission" date="2020-01" db="EMBL/GenBank/DDBJ databases">
        <title>Sphingomonas sp. strain CSW-10.</title>
        <authorList>
            <person name="Chen W.-M."/>
        </authorList>
    </citation>
    <scope>NUCLEOTIDE SEQUENCE [LARGE SCALE GENOMIC DNA]</scope>
    <source>
        <strain evidence="13">CCP-1</strain>
    </source>
</reference>
<dbReference type="PANTHER" id="PTHR11624:SF96">
    <property type="entry name" value="PYRUVATE DEHYDROGENASE E1 COMPONENT SUBUNIT BETA, MITOCHONDRIAL"/>
    <property type="match status" value="1"/>
</dbReference>
<evidence type="ECO:0000313" key="12">
    <source>
        <dbReference type="EMBL" id="NBE08672.1"/>
    </source>
</evidence>
<gene>
    <name evidence="12" type="ORF">GU920_14115</name>
</gene>
<dbReference type="NCBIfam" id="NF006667">
    <property type="entry name" value="PRK09212.1"/>
    <property type="match status" value="1"/>
</dbReference>
<dbReference type="SMART" id="SM00861">
    <property type="entry name" value="Transket_pyr"/>
    <property type="match status" value="1"/>
</dbReference>
<dbReference type="EMBL" id="JAAATW010000003">
    <property type="protein sequence ID" value="NBE08672.1"/>
    <property type="molecule type" value="Genomic_DNA"/>
</dbReference>
<dbReference type="SUPFAM" id="SSF52922">
    <property type="entry name" value="TK C-terminal domain-like"/>
    <property type="match status" value="1"/>
</dbReference>
<dbReference type="Pfam" id="PF02780">
    <property type="entry name" value="Transketolase_C"/>
    <property type="match status" value="1"/>
</dbReference>
<evidence type="ECO:0000256" key="1">
    <source>
        <dbReference type="ARBA" id="ARBA00001938"/>
    </source>
</evidence>
<keyword evidence="9 10" id="KW-0670">Pyruvate</keyword>
<dbReference type="InterPro" id="IPR005475">
    <property type="entry name" value="Transketolase-like_Pyr-bd"/>
</dbReference>
<dbReference type="InterPro" id="IPR009014">
    <property type="entry name" value="Transketo_C/PFOR_II"/>
</dbReference>
<dbReference type="InterPro" id="IPR033248">
    <property type="entry name" value="Transketolase_C"/>
</dbReference>
<dbReference type="SUPFAM" id="SSF52518">
    <property type="entry name" value="Thiamin diphosphate-binding fold (THDP-binding)"/>
    <property type="match status" value="1"/>
</dbReference>
<dbReference type="EC" id="1.2.4.1" evidence="4 10"/>
<evidence type="ECO:0000259" key="11">
    <source>
        <dbReference type="PROSITE" id="PS50968"/>
    </source>
</evidence>
<comment type="catalytic activity">
    <reaction evidence="10">
        <text>N(6)-[(R)-lipoyl]-L-lysyl-[protein] + pyruvate + H(+) = N(6)-[(R)-S(8)-acetyldihydrolipoyl]-L-lysyl-[protein] + CO2</text>
        <dbReference type="Rhea" id="RHEA:19189"/>
        <dbReference type="Rhea" id="RHEA-COMP:10474"/>
        <dbReference type="Rhea" id="RHEA-COMP:10478"/>
        <dbReference type="ChEBI" id="CHEBI:15361"/>
        <dbReference type="ChEBI" id="CHEBI:15378"/>
        <dbReference type="ChEBI" id="CHEBI:16526"/>
        <dbReference type="ChEBI" id="CHEBI:83099"/>
        <dbReference type="ChEBI" id="CHEBI:83111"/>
        <dbReference type="EC" id="1.2.4.1"/>
    </reaction>
</comment>
<comment type="caution">
    <text evidence="12">The sequence shown here is derived from an EMBL/GenBank/DDBJ whole genome shotgun (WGS) entry which is preliminary data.</text>
</comment>
<comment type="cofactor">
    <cofactor evidence="1">
        <name>(R)-lipoate</name>
        <dbReference type="ChEBI" id="CHEBI:83088"/>
    </cofactor>
</comment>
<dbReference type="PROSITE" id="PS00189">
    <property type="entry name" value="LIPOYL"/>
    <property type="match status" value="1"/>
</dbReference>
<dbReference type="Proteomes" id="UP001517376">
    <property type="component" value="Unassembled WGS sequence"/>
</dbReference>
<keyword evidence="8 10" id="KW-0786">Thiamine pyrophosphate</keyword>
<evidence type="ECO:0000256" key="9">
    <source>
        <dbReference type="ARBA" id="ARBA00023317"/>
    </source>
</evidence>
<dbReference type="Pfam" id="PF00364">
    <property type="entry name" value="Biotin_lipoyl"/>
    <property type="match status" value="1"/>
</dbReference>
<accession>A0ABW9Y7V8</accession>
<dbReference type="PANTHER" id="PTHR11624">
    <property type="entry name" value="DEHYDROGENASE RELATED"/>
    <property type="match status" value="1"/>
</dbReference>
<comment type="cofactor">
    <cofactor evidence="2 10">
        <name>thiamine diphosphate</name>
        <dbReference type="ChEBI" id="CHEBI:58937"/>
    </cofactor>
</comment>
<dbReference type="Gene3D" id="3.40.50.920">
    <property type="match status" value="1"/>
</dbReference>
<evidence type="ECO:0000313" key="13">
    <source>
        <dbReference type="Proteomes" id="UP001517376"/>
    </source>
</evidence>
<dbReference type="Gene3D" id="3.40.50.970">
    <property type="match status" value="1"/>
</dbReference>
<dbReference type="InterPro" id="IPR029061">
    <property type="entry name" value="THDP-binding"/>
</dbReference>
<keyword evidence="13" id="KW-1185">Reference proteome</keyword>
<evidence type="ECO:0000256" key="2">
    <source>
        <dbReference type="ARBA" id="ARBA00001964"/>
    </source>
</evidence>
<dbReference type="Gene3D" id="2.40.50.100">
    <property type="match status" value="1"/>
</dbReference>
<dbReference type="CDD" id="cd07036">
    <property type="entry name" value="TPP_PYR_E1-PDHc-beta_like"/>
    <property type="match status" value="1"/>
</dbReference>
<evidence type="ECO:0000256" key="5">
    <source>
        <dbReference type="ARBA" id="ARBA00016138"/>
    </source>
</evidence>
<evidence type="ECO:0000256" key="8">
    <source>
        <dbReference type="ARBA" id="ARBA00023052"/>
    </source>
</evidence>
<protein>
    <recommendedName>
        <fullName evidence="5 10">Pyruvate dehydrogenase E1 component subunit beta</fullName>
        <ecNumber evidence="4 10">1.2.4.1</ecNumber>
    </recommendedName>
</protein>
<evidence type="ECO:0000256" key="6">
    <source>
        <dbReference type="ARBA" id="ARBA00022823"/>
    </source>
</evidence>
<dbReference type="SUPFAM" id="SSF51230">
    <property type="entry name" value="Single hybrid motif"/>
    <property type="match status" value="1"/>
</dbReference>
<proteinExistence type="predicted"/>
<dbReference type="Pfam" id="PF02779">
    <property type="entry name" value="Transket_pyr"/>
    <property type="match status" value="1"/>
</dbReference>
<dbReference type="PROSITE" id="PS50968">
    <property type="entry name" value="BIOTINYL_LIPOYL"/>
    <property type="match status" value="1"/>
</dbReference>
<dbReference type="InterPro" id="IPR000089">
    <property type="entry name" value="Biotin_lipoyl"/>
</dbReference>
<dbReference type="InterPro" id="IPR011053">
    <property type="entry name" value="Single_hybrid_motif"/>
</dbReference>
<keyword evidence="6" id="KW-0450">Lipoyl</keyword>
<dbReference type="GO" id="GO:0004739">
    <property type="term" value="F:pyruvate dehydrogenase (acetyl-transferring) activity"/>
    <property type="evidence" value="ECO:0007669"/>
    <property type="project" value="UniProtKB-EC"/>
</dbReference>
<feature type="domain" description="Lipoyl-binding" evidence="11">
    <location>
        <begin position="2"/>
        <end position="78"/>
    </location>
</feature>
<dbReference type="CDD" id="cd06849">
    <property type="entry name" value="lipoyl_domain"/>
    <property type="match status" value="1"/>
</dbReference>
<comment type="function">
    <text evidence="10">The pyruvate dehydrogenase complex catalyzes the overall conversion of pyruvate to acetyl-CoA and CO2.</text>
</comment>
<comment type="subunit">
    <text evidence="3">Heterodimer of an alpha and a beta chain.</text>
</comment>
<evidence type="ECO:0000256" key="3">
    <source>
        <dbReference type="ARBA" id="ARBA00011870"/>
    </source>
</evidence>
<evidence type="ECO:0000256" key="4">
    <source>
        <dbReference type="ARBA" id="ARBA00012281"/>
    </source>
</evidence>
<dbReference type="InterPro" id="IPR027110">
    <property type="entry name" value="PDHB_mito-type"/>
</dbReference>
<name>A0ABW9Y7V8_9RHOB</name>